<proteinExistence type="predicted"/>
<dbReference type="PANTHER" id="PTHR33546">
    <property type="entry name" value="LARGE, MULTIFUNCTIONAL SECRETED PROTEIN-RELATED"/>
    <property type="match status" value="1"/>
</dbReference>
<comment type="caution">
    <text evidence="6">The sequence shown here is derived from an EMBL/GenBank/DDBJ whole genome shotgun (WGS) entry which is preliminary data.</text>
</comment>
<dbReference type="InterPro" id="IPR011042">
    <property type="entry name" value="6-blade_b-propeller_TolB-like"/>
</dbReference>
<sequence length="747" mass="84099">MKRNFLRTGFILFSTLFFTCRQPASKSNLTAAFKPDQVEQNPSSKVLSPEESMKTMHLPEGYHLQLVASEPMIQEPVAIVWDGNGRMYVAEMRSYMQDINGTGERFPTCRISRLEDTDGDGKMDKSTIFIDKLVLPRMMLTLDDRLIVNETYTYNLHSYRDTNGDGIADEKKLVFKNDAEDKANLEHQRSGLIWNTDNWIYTTTSPARYRYTNGMLEVDSLADAGGQWGLTHDDYGRLFFSSAGGETPALDFQQNPIYGRLDLKDQRIDDFDIVYPIIATPDVEGGKKRLKTDSTLNHFTASCGQTVYRGDKLPADLKGDLLICEPVGRLIRRAKVLNQEGKTVLKNAYDKSEFIASTDMNFRPVNMDTGPDGNLYIVDMYHGIIQEGNWTKPGSYLRPQILRKNLDKNINRGRIYRLVHDDFKPGEKPDLLDASSEKLISYLSHPNGWWRDNAQKLLVVRNDKTIVPELEDLALGKRSFWQKLAFWKSKPAPIAKVHALWTLEGLKSINENILISALKDTDPQVRKTAVKISEMYLKKKEAPILSSLEPLKNDLNADVKIQLAASLRYSKNDKARAILKELIDRNNSNELLFVTASRSLNEADPEMQDLLLKTAKMRGDDKELVFAGAAIFRQFCSICHGLDGKGLPSEVAPPLAGSPRVNGNKNVLISIILNGLTGPVNNKNYSGTMVALGNNDDEYIASVASFIRTGLGNQGGLIQDRDVEKVRKRVGGRETPWTLDELKQLHQ</sequence>
<gene>
    <name evidence="6" type="ORF">IEE83_10980</name>
</gene>
<dbReference type="PROSITE" id="PS51007">
    <property type="entry name" value="CYTC"/>
    <property type="match status" value="1"/>
</dbReference>
<dbReference type="InterPro" id="IPR011989">
    <property type="entry name" value="ARM-like"/>
</dbReference>
<evidence type="ECO:0000313" key="7">
    <source>
        <dbReference type="Proteomes" id="UP000634134"/>
    </source>
</evidence>
<feature type="domain" description="Cytochrome c" evidence="5">
    <location>
        <begin position="623"/>
        <end position="711"/>
    </location>
</feature>
<dbReference type="SUPFAM" id="SSF50952">
    <property type="entry name" value="Soluble quinoprotein glucose dehydrogenase"/>
    <property type="match status" value="1"/>
</dbReference>
<evidence type="ECO:0000256" key="4">
    <source>
        <dbReference type="PROSITE-ProRule" id="PRU00433"/>
    </source>
</evidence>
<dbReference type="InterPro" id="IPR011041">
    <property type="entry name" value="Quinoprot_gluc/sorb_DH_b-prop"/>
</dbReference>
<dbReference type="InterPro" id="IPR009056">
    <property type="entry name" value="Cyt_c-like_dom"/>
</dbReference>
<dbReference type="Gene3D" id="1.10.760.10">
    <property type="entry name" value="Cytochrome c-like domain"/>
    <property type="match status" value="1"/>
</dbReference>
<accession>A0ABR9WA97</accession>
<dbReference type="Proteomes" id="UP000634134">
    <property type="component" value="Unassembled WGS sequence"/>
</dbReference>
<dbReference type="InterPro" id="IPR055557">
    <property type="entry name" value="DUF7133"/>
</dbReference>
<dbReference type="InterPro" id="IPR016024">
    <property type="entry name" value="ARM-type_fold"/>
</dbReference>
<dbReference type="RefSeq" id="WP_194120614.1">
    <property type="nucleotide sequence ID" value="NZ_JACYGY010000001.1"/>
</dbReference>
<dbReference type="SUPFAM" id="SSF46626">
    <property type="entry name" value="Cytochrome c"/>
    <property type="match status" value="1"/>
</dbReference>
<evidence type="ECO:0000256" key="3">
    <source>
        <dbReference type="ARBA" id="ARBA00023004"/>
    </source>
</evidence>
<dbReference type="InterPro" id="IPR036909">
    <property type="entry name" value="Cyt_c-like_dom_sf"/>
</dbReference>
<dbReference type="SUPFAM" id="SSF48371">
    <property type="entry name" value="ARM repeat"/>
    <property type="match status" value="1"/>
</dbReference>
<reference evidence="7" key="1">
    <citation type="submission" date="2023-07" db="EMBL/GenBank/DDBJ databases">
        <title>Dyadobacter sp. nov 'subterranea' isolated from contaminted grondwater.</title>
        <authorList>
            <person name="Szabo I."/>
            <person name="Al-Omari J."/>
            <person name="Szerdahelyi S.G."/>
            <person name="Rado J."/>
        </authorList>
    </citation>
    <scope>NUCLEOTIDE SEQUENCE [LARGE SCALE GENOMIC DNA]</scope>
    <source>
        <strain evidence="7">UP-52</strain>
    </source>
</reference>
<dbReference type="PANTHER" id="PTHR33546:SF1">
    <property type="entry name" value="LARGE, MULTIFUNCTIONAL SECRETED PROTEIN"/>
    <property type="match status" value="1"/>
</dbReference>
<dbReference type="Gene3D" id="1.25.10.10">
    <property type="entry name" value="Leucine-rich Repeat Variant"/>
    <property type="match status" value="1"/>
</dbReference>
<keyword evidence="2 4" id="KW-0479">Metal-binding</keyword>
<organism evidence="6 7">
    <name type="scientific">Dyadobacter subterraneus</name>
    <dbReference type="NCBI Taxonomy" id="2773304"/>
    <lineage>
        <taxon>Bacteria</taxon>
        <taxon>Pseudomonadati</taxon>
        <taxon>Bacteroidota</taxon>
        <taxon>Cytophagia</taxon>
        <taxon>Cytophagales</taxon>
        <taxon>Spirosomataceae</taxon>
        <taxon>Dyadobacter</taxon>
    </lineage>
</organism>
<evidence type="ECO:0000313" key="6">
    <source>
        <dbReference type="EMBL" id="MBE9462404.1"/>
    </source>
</evidence>
<keyword evidence="7" id="KW-1185">Reference proteome</keyword>
<evidence type="ECO:0000256" key="1">
    <source>
        <dbReference type="ARBA" id="ARBA00022617"/>
    </source>
</evidence>
<name>A0ABR9WA97_9BACT</name>
<evidence type="ECO:0000256" key="2">
    <source>
        <dbReference type="ARBA" id="ARBA00022723"/>
    </source>
</evidence>
<keyword evidence="3 4" id="KW-0408">Iron</keyword>
<dbReference type="Pfam" id="PF23500">
    <property type="entry name" value="DUF7133"/>
    <property type="match status" value="1"/>
</dbReference>
<protein>
    <submittedName>
        <fullName evidence="6">C-type cytochrome</fullName>
    </submittedName>
</protein>
<dbReference type="Gene3D" id="2.120.10.30">
    <property type="entry name" value="TolB, C-terminal domain"/>
    <property type="match status" value="1"/>
</dbReference>
<evidence type="ECO:0000259" key="5">
    <source>
        <dbReference type="PROSITE" id="PS51007"/>
    </source>
</evidence>
<dbReference type="Pfam" id="PF00034">
    <property type="entry name" value="Cytochrom_C"/>
    <property type="match status" value="1"/>
</dbReference>
<keyword evidence="1 4" id="KW-0349">Heme</keyword>
<dbReference type="EMBL" id="JACYGY010000001">
    <property type="protein sequence ID" value="MBE9462404.1"/>
    <property type="molecule type" value="Genomic_DNA"/>
</dbReference>